<gene>
    <name evidence="5" type="ORF">SY85_23715</name>
</gene>
<dbReference type="Pfam" id="PF13181">
    <property type="entry name" value="TPR_8"/>
    <property type="match status" value="1"/>
</dbReference>
<feature type="repeat" description="TPR" evidence="3">
    <location>
        <begin position="460"/>
        <end position="493"/>
    </location>
</feature>
<dbReference type="EMBL" id="CP011390">
    <property type="protein sequence ID" value="ANE53032.1"/>
    <property type="molecule type" value="Genomic_DNA"/>
</dbReference>
<evidence type="ECO:0000259" key="4">
    <source>
        <dbReference type="Pfam" id="PF00656"/>
    </source>
</evidence>
<organism evidence="5 6">
    <name type="scientific">Flavisolibacter tropicus</name>
    <dbReference type="NCBI Taxonomy" id="1492898"/>
    <lineage>
        <taxon>Bacteria</taxon>
        <taxon>Pseudomonadati</taxon>
        <taxon>Bacteroidota</taxon>
        <taxon>Chitinophagia</taxon>
        <taxon>Chitinophagales</taxon>
        <taxon>Chitinophagaceae</taxon>
        <taxon>Flavisolibacter</taxon>
    </lineage>
</organism>
<accession>A0A172U1D1</accession>
<dbReference type="STRING" id="1492898.SY85_23715"/>
<sequence>MLGFAFGHAQQTSRGTQVIKTSHSEGKTYGLVIGISDYAELPKLNFADKDAAEFYRYLIQAVPTQDTGNLVLLLNRDATRDAIADRLYDLTEKVKAGDKVYVYFSGHGDMEQLIQTDNCLLLLSNSPVKNYLRKSNAFLDINLFREFFRYWSDKNVRTIFVSDACHSGGLTGGESGRKNTVLSLTQTWAKEIKLLSCQANEVSLEGPQWGGGRGLFSYYFILGLKGLADKDNNAEVSLFELDNFLRDHVSASSRQSQIPVVQGDFRAVVSNVTAPLLTAAKKEISKTSSDEFKAIALRGGDGSLLSLLKDSASKSLYLAYKNKLAANQLLQPENSSAYYYFQQLNKDDVNELVRKNMCIELIEALQKPFDNLLDYVYEDAYEKLGFYEKIEIEKQLTVALSLCGQNSSISKKIKSKLLFLQACELSSQMERGVANYRNNELMEQGISLLSQAIKIDPLSPNLYMRLGDYYLYSNQLNEAIKAYRQYQQLLPNDEHSYNKLGMAYVAKKEYDLAIEALRKAIRINPNYWQATENLRLVMATK</sequence>
<dbReference type="Proteomes" id="UP000077177">
    <property type="component" value="Chromosome"/>
</dbReference>
<keyword evidence="6" id="KW-1185">Reference proteome</keyword>
<dbReference type="Gene3D" id="3.40.50.1460">
    <property type="match status" value="1"/>
</dbReference>
<protein>
    <recommendedName>
        <fullName evidence="4">Peptidase C14 caspase domain-containing protein</fullName>
    </recommendedName>
</protein>
<dbReference type="InterPro" id="IPR019734">
    <property type="entry name" value="TPR_rpt"/>
</dbReference>
<dbReference type="GO" id="GO:0004197">
    <property type="term" value="F:cysteine-type endopeptidase activity"/>
    <property type="evidence" value="ECO:0007669"/>
    <property type="project" value="InterPro"/>
</dbReference>
<dbReference type="InterPro" id="IPR051685">
    <property type="entry name" value="Ycf3/AcsC/BcsC/TPR_MFPF"/>
</dbReference>
<dbReference type="Pfam" id="PF00515">
    <property type="entry name" value="TPR_1"/>
    <property type="match status" value="1"/>
</dbReference>
<evidence type="ECO:0000313" key="6">
    <source>
        <dbReference type="Proteomes" id="UP000077177"/>
    </source>
</evidence>
<keyword evidence="2 3" id="KW-0802">TPR repeat</keyword>
<name>A0A172U1D1_9BACT</name>
<dbReference type="KEGG" id="fla:SY85_23715"/>
<dbReference type="SMART" id="SM00028">
    <property type="entry name" value="TPR"/>
    <property type="match status" value="2"/>
</dbReference>
<evidence type="ECO:0000313" key="5">
    <source>
        <dbReference type="EMBL" id="ANE53032.1"/>
    </source>
</evidence>
<dbReference type="SUPFAM" id="SSF52129">
    <property type="entry name" value="Caspase-like"/>
    <property type="match status" value="1"/>
</dbReference>
<dbReference type="InterPro" id="IPR011990">
    <property type="entry name" value="TPR-like_helical_dom_sf"/>
</dbReference>
<dbReference type="Pfam" id="PF00656">
    <property type="entry name" value="Peptidase_C14"/>
    <property type="match status" value="1"/>
</dbReference>
<reference evidence="5 6" key="2">
    <citation type="journal article" date="2016" name="Int. J. Syst. Evol. Microbiol.">
        <title>Flavisolibacter tropicus sp. nov., isolated from tropical soil.</title>
        <authorList>
            <person name="Lee J.J."/>
            <person name="Kang M.S."/>
            <person name="Kim G.S."/>
            <person name="Lee C.S."/>
            <person name="Lim S."/>
            <person name="Lee J."/>
            <person name="Roh S.H."/>
            <person name="Kang H."/>
            <person name="Ha J.M."/>
            <person name="Bae S."/>
            <person name="Jung H.Y."/>
            <person name="Kim M.K."/>
        </authorList>
    </citation>
    <scope>NUCLEOTIDE SEQUENCE [LARGE SCALE GENOMIC DNA]</scope>
    <source>
        <strain evidence="5 6">LCS9</strain>
    </source>
</reference>
<dbReference type="InterPro" id="IPR011600">
    <property type="entry name" value="Pept_C14_caspase"/>
</dbReference>
<proteinExistence type="predicted"/>
<evidence type="ECO:0000256" key="1">
    <source>
        <dbReference type="ARBA" id="ARBA00022737"/>
    </source>
</evidence>
<keyword evidence="1" id="KW-0677">Repeat</keyword>
<dbReference type="PANTHER" id="PTHR44943:SF8">
    <property type="entry name" value="TPR REPEAT-CONTAINING PROTEIN MJ0263"/>
    <property type="match status" value="1"/>
</dbReference>
<dbReference type="InterPro" id="IPR029030">
    <property type="entry name" value="Caspase-like_dom_sf"/>
</dbReference>
<evidence type="ECO:0000256" key="2">
    <source>
        <dbReference type="ARBA" id="ARBA00022803"/>
    </source>
</evidence>
<dbReference type="GO" id="GO:0006508">
    <property type="term" value="P:proteolysis"/>
    <property type="evidence" value="ECO:0007669"/>
    <property type="project" value="InterPro"/>
</dbReference>
<dbReference type="AlphaFoldDB" id="A0A172U1D1"/>
<dbReference type="Gene3D" id="1.25.40.10">
    <property type="entry name" value="Tetratricopeptide repeat domain"/>
    <property type="match status" value="1"/>
</dbReference>
<feature type="domain" description="Peptidase C14 caspase" evidence="4">
    <location>
        <begin position="31"/>
        <end position="263"/>
    </location>
</feature>
<evidence type="ECO:0000256" key="3">
    <source>
        <dbReference type="PROSITE-ProRule" id="PRU00339"/>
    </source>
</evidence>
<dbReference type="PROSITE" id="PS50293">
    <property type="entry name" value="TPR_REGION"/>
    <property type="match status" value="1"/>
</dbReference>
<dbReference type="SUPFAM" id="SSF48452">
    <property type="entry name" value="TPR-like"/>
    <property type="match status" value="1"/>
</dbReference>
<dbReference type="PANTHER" id="PTHR44943">
    <property type="entry name" value="CELLULOSE SYNTHASE OPERON PROTEIN C"/>
    <property type="match status" value="1"/>
</dbReference>
<feature type="repeat" description="TPR" evidence="3">
    <location>
        <begin position="494"/>
        <end position="527"/>
    </location>
</feature>
<dbReference type="PROSITE" id="PS50005">
    <property type="entry name" value="TPR"/>
    <property type="match status" value="2"/>
</dbReference>
<reference evidence="6" key="1">
    <citation type="submission" date="2015-01" db="EMBL/GenBank/DDBJ databases">
        <title>Flavisolibacter sp./LCS9/ whole genome sequencing.</title>
        <authorList>
            <person name="Kim M.K."/>
            <person name="Srinivasan S."/>
            <person name="Lee J.-J."/>
        </authorList>
    </citation>
    <scope>NUCLEOTIDE SEQUENCE [LARGE SCALE GENOMIC DNA]</scope>
    <source>
        <strain evidence="6">LCS9</strain>
    </source>
</reference>